<dbReference type="InterPro" id="IPR001697">
    <property type="entry name" value="Pyr_Knase"/>
</dbReference>
<evidence type="ECO:0000256" key="12">
    <source>
        <dbReference type="ARBA" id="ARBA00023152"/>
    </source>
</evidence>
<dbReference type="InterPro" id="IPR036637">
    <property type="entry name" value="Phosphohistidine_dom_sf"/>
</dbReference>
<dbReference type="GO" id="GO:0004743">
    <property type="term" value="F:pyruvate kinase activity"/>
    <property type="evidence" value="ECO:0007669"/>
    <property type="project" value="UniProtKB-EC"/>
</dbReference>
<dbReference type="SUPFAM" id="SSF52009">
    <property type="entry name" value="Phosphohistidine domain"/>
    <property type="match status" value="1"/>
</dbReference>
<evidence type="ECO:0000256" key="9">
    <source>
        <dbReference type="ARBA" id="ARBA00022777"/>
    </source>
</evidence>
<dbReference type="PRINTS" id="PR01050">
    <property type="entry name" value="PYRUVTKNASE"/>
</dbReference>
<dbReference type="NCBIfam" id="NF004491">
    <property type="entry name" value="PRK05826.1"/>
    <property type="match status" value="1"/>
</dbReference>
<evidence type="ECO:0000256" key="6">
    <source>
        <dbReference type="ARBA" id="ARBA00022679"/>
    </source>
</evidence>
<dbReference type="InterPro" id="IPR015806">
    <property type="entry name" value="Pyrv_Knase_insert_dom_sf"/>
</dbReference>
<gene>
    <name evidence="18" type="ORF">QOZ93_002460</name>
</gene>
<keyword evidence="8" id="KW-0547">Nucleotide-binding</keyword>
<dbReference type="NCBIfam" id="TIGR01064">
    <property type="entry name" value="pyruv_kin"/>
    <property type="match status" value="1"/>
</dbReference>
<protein>
    <recommendedName>
        <fullName evidence="5 14">Pyruvate kinase</fullName>
        <ecNumber evidence="4 14">2.7.1.40</ecNumber>
    </recommendedName>
</protein>
<keyword evidence="11 15" id="KW-0460">Magnesium</keyword>
<dbReference type="InterPro" id="IPR040442">
    <property type="entry name" value="Pyrv_kinase-like_dom_sf"/>
</dbReference>
<evidence type="ECO:0000259" key="17">
    <source>
        <dbReference type="Pfam" id="PF02887"/>
    </source>
</evidence>
<evidence type="ECO:0000313" key="19">
    <source>
        <dbReference type="Proteomes" id="UP001224418"/>
    </source>
</evidence>
<evidence type="ECO:0000256" key="8">
    <source>
        <dbReference type="ARBA" id="ARBA00022741"/>
    </source>
</evidence>
<evidence type="ECO:0000256" key="11">
    <source>
        <dbReference type="ARBA" id="ARBA00022842"/>
    </source>
</evidence>
<feature type="domain" description="Pyruvate kinase barrel" evidence="16">
    <location>
        <begin position="1"/>
        <end position="324"/>
    </location>
</feature>
<comment type="similarity">
    <text evidence="3 15">Belongs to the pyruvate kinase family.</text>
</comment>
<evidence type="ECO:0000256" key="7">
    <source>
        <dbReference type="ARBA" id="ARBA00022723"/>
    </source>
</evidence>
<dbReference type="Gene3D" id="3.50.30.10">
    <property type="entry name" value="Phosphohistidine domain"/>
    <property type="match status" value="1"/>
</dbReference>
<dbReference type="InterPro" id="IPR015795">
    <property type="entry name" value="Pyrv_Knase_C"/>
</dbReference>
<keyword evidence="9 15" id="KW-0418">Kinase</keyword>
<keyword evidence="7" id="KW-0479">Metal-binding</keyword>
<evidence type="ECO:0000313" key="18">
    <source>
        <dbReference type="EMBL" id="MDQ0480710.1"/>
    </source>
</evidence>
<evidence type="ECO:0000256" key="4">
    <source>
        <dbReference type="ARBA" id="ARBA00012142"/>
    </source>
</evidence>
<comment type="catalytic activity">
    <reaction evidence="15">
        <text>pyruvate + ATP = phosphoenolpyruvate + ADP + H(+)</text>
        <dbReference type="Rhea" id="RHEA:18157"/>
        <dbReference type="ChEBI" id="CHEBI:15361"/>
        <dbReference type="ChEBI" id="CHEBI:15378"/>
        <dbReference type="ChEBI" id="CHEBI:30616"/>
        <dbReference type="ChEBI" id="CHEBI:58702"/>
        <dbReference type="ChEBI" id="CHEBI:456216"/>
        <dbReference type="EC" id="2.7.1.40"/>
    </reaction>
</comment>
<name>A0ABU0JUD4_HATLI</name>
<comment type="cofactor">
    <cofactor evidence="1">
        <name>K(+)</name>
        <dbReference type="ChEBI" id="CHEBI:29103"/>
    </cofactor>
</comment>
<sequence length="584" mass="63578">MKKTKIICTIGPASKDKETIKKLIESGMNASRHNFSHGTHETHKENMDTVKEIREELNKHIAIVLDTKGPEIRTGDFNKDKVELKEGTKFTIICGEEVLGNENRCSVTYDNLYQDVKPGDSILIDDGLVGLKVEEILENEIHCIVINSGVVSNHKGINVPNVSIKLPSLTQKDIEDLRFGVEQEIDAVAASFIRTGEDVLNIRNTLNKFGGKNILIFSKIENREGVDNIDKIIKYSDGIMVARGDLGVEIPAEEVPIVQKMIIEKCNTVGKPVITATQMLDSMMRNPRPTRAEASDVANAIFDGTDAIMLSGETANGKYPVEAVKTMARIAERSEAALKYENLGKVPNGNKQITVPDAISFATCATAKELHARAIITATQSGHSAKSVSKYRPESPIIAVTPYEKVARKLALSWGIYTICTDQVDTTDELIEKSAQECLEQGFVQKGDLVVIAAGIPVNYVGSTNMLKVHIIGDVLVKGNGKGELNASGTVKVACSHSEALDILDDGDILVIKEIDSRYEDIISKVSGIIVEGDVEMSILSLCESKKTPIVYEAEGATEILKTGSFINMEASRGLVYSGKSTMN</sequence>
<evidence type="ECO:0000256" key="14">
    <source>
        <dbReference type="NCBIfam" id="TIGR01064"/>
    </source>
</evidence>
<evidence type="ECO:0000256" key="13">
    <source>
        <dbReference type="ARBA" id="ARBA00023317"/>
    </source>
</evidence>
<keyword evidence="6 15" id="KW-0808">Transferase</keyword>
<dbReference type="Gene3D" id="3.20.20.60">
    <property type="entry name" value="Phosphoenolpyruvate-binding domains"/>
    <property type="match status" value="1"/>
</dbReference>
<comment type="caution">
    <text evidence="18">The sequence shown here is derived from an EMBL/GenBank/DDBJ whole genome shotgun (WGS) entry which is preliminary data.</text>
</comment>
<keyword evidence="10" id="KW-0067">ATP-binding</keyword>
<dbReference type="SUPFAM" id="SSF50800">
    <property type="entry name" value="PK beta-barrel domain-like"/>
    <property type="match status" value="1"/>
</dbReference>
<dbReference type="Gene3D" id="2.40.33.10">
    <property type="entry name" value="PK beta-barrel domain-like"/>
    <property type="match status" value="1"/>
</dbReference>
<dbReference type="PANTHER" id="PTHR11817">
    <property type="entry name" value="PYRUVATE KINASE"/>
    <property type="match status" value="1"/>
</dbReference>
<dbReference type="InterPro" id="IPR015813">
    <property type="entry name" value="Pyrv/PenolPyrv_kinase-like_dom"/>
</dbReference>
<evidence type="ECO:0000256" key="5">
    <source>
        <dbReference type="ARBA" id="ARBA00018587"/>
    </source>
</evidence>
<keyword evidence="13 18" id="KW-0670">Pyruvate</keyword>
<keyword evidence="19" id="KW-1185">Reference proteome</keyword>
<feature type="domain" description="Pyruvate kinase C-terminal" evidence="17">
    <location>
        <begin position="357"/>
        <end position="470"/>
    </location>
</feature>
<dbReference type="NCBIfam" id="NF004978">
    <property type="entry name" value="PRK06354.1"/>
    <property type="match status" value="1"/>
</dbReference>
<evidence type="ECO:0000259" key="16">
    <source>
        <dbReference type="Pfam" id="PF00224"/>
    </source>
</evidence>
<dbReference type="RefSeq" id="WP_307356814.1">
    <property type="nucleotide sequence ID" value="NZ_BAAACJ010000034.1"/>
</dbReference>
<proteinExistence type="inferred from homology"/>
<evidence type="ECO:0000256" key="3">
    <source>
        <dbReference type="ARBA" id="ARBA00008663"/>
    </source>
</evidence>
<dbReference type="Pfam" id="PF00224">
    <property type="entry name" value="PK"/>
    <property type="match status" value="1"/>
</dbReference>
<evidence type="ECO:0000256" key="1">
    <source>
        <dbReference type="ARBA" id="ARBA00001958"/>
    </source>
</evidence>
<evidence type="ECO:0000256" key="10">
    <source>
        <dbReference type="ARBA" id="ARBA00022840"/>
    </source>
</evidence>
<dbReference type="InterPro" id="IPR036918">
    <property type="entry name" value="Pyrv_Knase_C_sf"/>
</dbReference>
<dbReference type="Gene3D" id="3.40.1380.20">
    <property type="entry name" value="Pyruvate kinase, C-terminal domain"/>
    <property type="match status" value="1"/>
</dbReference>
<dbReference type="SUPFAM" id="SSF52935">
    <property type="entry name" value="PK C-terminal domain-like"/>
    <property type="match status" value="1"/>
</dbReference>
<keyword evidence="12 15" id="KW-0324">Glycolysis</keyword>
<dbReference type="InterPro" id="IPR011037">
    <property type="entry name" value="Pyrv_Knase-like_insert_dom_sf"/>
</dbReference>
<dbReference type="InterPro" id="IPR015793">
    <property type="entry name" value="Pyrv_Knase_brl"/>
</dbReference>
<evidence type="ECO:0000256" key="15">
    <source>
        <dbReference type="RuleBase" id="RU000504"/>
    </source>
</evidence>
<organism evidence="18 19">
    <name type="scientific">Hathewaya limosa</name>
    <name type="common">Clostridium limosum</name>
    <dbReference type="NCBI Taxonomy" id="1536"/>
    <lineage>
        <taxon>Bacteria</taxon>
        <taxon>Bacillati</taxon>
        <taxon>Bacillota</taxon>
        <taxon>Clostridia</taxon>
        <taxon>Eubacteriales</taxon>
        <taxon>Clostridiaceae</taxon>
        <taxon>Hathewaya</taxon>
    </lineage>
</organism>
<dbReference type="SUPFAM" id="SSF51621">
    <property type="entry name" value="Phosphoenolpyruvate/pyruvate domain"/>
    <property type="match status" value="1"/>
</dbReference>
<dbReference type="Pfam" id="PF02887">
    <property type="entry name" value="PK_C"/>
    <property type="match status" value="1"/>
</dbReference>
<dbReference type="GO" id="GO:0016301">
    <property type="term" value="F:kinase activity"/>
    <property type="evidence" value="ECO:0007669"/>
    <property type="project" value="UniProtKB-KW"/>
</dbReference>
<dbReference type="Proteomes" id="UP001224418">
    <property type="component" value="Unassembled WGS sequence"/>
</dbReference>
<dbReference type="EMBL" id="JAUSWN010000026">
    <property type="protein sequence ID" value="MDQ0480710.1"/>
    <property type="molecule type" value="Genomic_DNA"/>
</dbReference>
<reference evidence="18 19" key="1">
    <citation type="submission" date="2023-07" db="EMBL/GenBank/DDBJ databases">
        <title>Genomic Encyclopedia of Type Strains, Phase IV (KMG-IV): sequencing the most valuable type-strain genomes for metagenomic binning, comparative biology and taxonomic classification.</title>
        <authorList>
            <person name="Goeker M."/>
        </authorList>
    </citation>
    <scope>NUCLEOTIDE SEQUENCE [LARGE SCALE GENOMIC DNA]</scope>
    <source>
        <strain evidence="18 19">DSM 1400</strain>
    </source>
</reference>
<dbReference type="EC" id="2.7.1.40" evidence="4 14"/>
<comment type="pathway">
    <text evidence="2 15">Carbohydrate degradation; glycolysis; pyruvate from D-glyceraldehyde 3-phosphate: step 5/5.</text>
</comment>
<accession>A0ABU0JUD4</accession>
<evidence type="ECO:0000256" key="2">
    <source>
        <dbReference type="ARBA" id="ARBA00004997"/>
    </source>
</evidence>